<protein>
    <recommendedName>
        <fullName evidence="4">Plastid lipid-associated protein/fibrillin conserved domain-containing protein</fullName>
    </recommendedName>
</protein>
<accession>A0A835ZKX0</accession>
<keyword evidence="6" id="KW-1185">Reference proteome</keyword>
<evidence type="ECO:0000313" key="5">
    <source>
        <dbReference type="EMBL" id="KAG5192920.1"/>
    </source>
</evidence>
<comment type="caution">
    <text evidence="5">The sequence shown here is derived from an EMBL/GenBank/DDBJ whole genome shotgun (WGS) entry which is preliminary data.</text>
</comment>
<keyword evidence="2" id="KW-0934">Plastid</keyword>
<keyword evidence="3" id="KW-0732">Signal</keyword>
<organism evidence="5 6">
    <name type="scientific">Tribonema minus</name>
    <dbReference type="NCBI Taxonomy" id="303371"/>
    <lineage>
        <taxon>Eukaryota</taxon>
        <taxon>Sar</taxon>
        <taxon>Stramenopiles</taxon>
        <taxon>Ochrophyta</taxon>
        <taxon>PX clade</taxon>
        <taxon>Xanthophyceae</taxon>
        <taxon>Tribonematales</taxon>
        <taxon>Tribonemataceae</taxon>
        <taxon>Tribonema</taxon>
    </lineage>
</organism>
<dbReference type="InterPro" id="IPR006843">
    <property type="entry name" value="PAP/fibrillin_dom"/>
</dbReference>
<feature type="domain" description="Plastid lipid-associated protein/fibrillin conserved" evidence="4">
    <location>
        <begin position="276"/>
        <end position="304"/>
    </location>
</feature>
<evidence type="ECO:0000256" key="2">
    <source>
        <dbReference type="ARBA" id="ARBA00022640"/>
    </source>
</evidence>
<evidence type="ECO:0000313" key="6">
    <source>
        <dbReference type="Proteomes" id="UP000664859"/>
    </source>
</evidence>
<dbReference type="Proteomes" id="UP000664859">
    <property type="component" value="Unassembled WGS sequence"/>
</dbReference>
<proteinExistence type="predicted"/>
<name>A0A835ZKX0_9STRA</name>
<dbReference type="EMBL" id="JAFCMP010000001">
    <property type="protein sequence ID" value="KAG5192920.1"/>
    <property type="molecule type" value="Genomic_DNA"/>
</dbReference>
<comment type="subcellular location">
    <subcellularLocation>
        <location evidence="1">Plastid</location>
    </subcellularLocation>
</comment>
<feature type="signal peptide" evidence="3">
    <location>
        <begin position="1"/>
        <end position="22"/>
    </location>
</feature>
<dbReference type="Pfam" id="PF04755">
    <property type="entry name" value="PAP_fibrillin"/>
    <property type="match status" value="1"/>
</dbReference>
<evidence type="ECO:0000259" key="4">
    <source>
        <dbReference type="Pfam" id="PF04755"/>
    </source>
</evidence>
<reference evidence="5" key="1">
    <citation type="submission" date="2021-02" db="EMBL/GenBank/DDBJ databases">
        <title>First Annotated Genome of the Yellow-green Alga Tribonema minus.</title>
        <authorList>
            <person name="Mahan K.M."/>
        </authorList>
    </citation>
    <scope>NUCLEOTIDE SEQUENCE</scope>
    <source>
        <strain evidence="5">UTEX B ZZ1240</strain>
    </source>
</reference>
<gene>
    <name evidence="5" type="ORF">JKP88DRAFT_260815</name>
</gene>
<dbReference type="OrthoDB" id="189024at2759"/>
<evidence type="ECO:0000256" key="1">
    <source>
        <dbReference type="ARBA" id="ARBA00004474"/>
    </source>
</evidence>
<dbReference type="AlphaFoldDB" id="A0A835ZKX0"/>
<sequence>MCRFSVLVLAATATLLATPGLAFHVHSQSPGVRLPARSAFAAASTSRGSVLCMSAVTARDAKEELAKQLQANEGDTKNDAVAVAVDALSKTNPTTDGALQRELLKGAFATTGFNFPDGKRGPLGWECTLGRLAFNLFEPTKLPVSITHIVNTLEDVPAERQGDRPGELTYDLVNSFVARSPESGVELRGEVAVSGVCWPDSKDANRLRVAFGAGELRPAQGQDLAEWEAVFKPREGKEKPRVPLGKKLTNLMLKLFMGFQPPADAGQGVQRYTMNRPPEGYLDILYLDDALRVTRGNRGSIVVVERV</sequence>
<feature type="chain" id="PRO_5032309654" description="Plastid lipid-associated protein/fibrillin conserved domain-containing protein" evidence="3">
    <location>
        <begin position="23"/>
        <end position="307"/>
    </location>
</feature>
<dbReference type="GO" id="GO:0009536">
    <property type="term" value="C:plastid"/>
    <property type="evidence" value="ECO:0007669"/>
    <property type="project" value="UniProtKB-SubCell"/>
</dbReference>
<evidence type="ECO:0000256" key="3">
    <source>
        <dbReference type="SAM" id="SignalP"/>
    </source>
</evidence>